<dbReference type="eggNOG" id="KOG0185">
    <property type="taxonomic scope" value="Eukaryota"/>
</dbReference>
<dbReference type="PhylomeDB" id="A7S7D6"/>
<dbReference type="GO" id="GO:0005634">
    <property type="term" value="C:nucleus"/>
    <property type="evidence" value="ECO:0000318"/>
    <property type="project" value="GO_Central"/>
</dbReference>
<dbReference type="Pfam" id="PF00227">
    <property type="entry name" value="Proteasome"/>
    <property type="match status" value="1"/>
</dbReference>
<evidence type="ECO:0000256" key="3">
    <source>
        <dbReference type="ARBA" id="ARBA00023242"/>
    </source>
</evidence>
<dbReference type="EMBL" id="DS469592">
    <property type="protein sequence ID" value="EDO40407.1"/>
    <property type="molecule type" value="Genomic_DNA"/>
</dbReference>
<dbReference type="CDD" id="cd03760">
    <property type="entry name" value="proteasome_beta_type_4"/>
    <property type="match status" value="1"/>
</dbReference>
<keyword evidence="2 4" id="KW-0647">Proteasome</keyword>
<dbReference type="PIRSF" id="PIRSF001213">
    <property type="entry name" value="Psome_endopept_beta"/>
    <property type="match status" value="1"/>
</dbReference>
<comment type="similarity">
    <text evidence="4">Belongs to the peptidase T1B family.</text>
</comment>
<dbReference type="GO" id="GO:0005829">
    <property type="term" value="C:cytosol"/>
    <property type="evidence" value="ECO:0000318"/>
    <property type="project" value="GO_Central"/>
</dbReference>
<evidence type="ECO:0000313" key="6">
    <source>
        <dbReference type="Proteomes" id="UP000001593"/>
    </source>
</evidence>
<dbReference type="OMA" id="QPIMRRY"/>
<evidence type="ECO:0000256" key="1">
    <source>
        <dbReference type="ARBA" id="ARBA00022490"/>
    </source>
</evidence>
<comment type="function">
    <text evidence="4">Non-catalytic component of the proteasome.</text>
</comment>
<dbReference type="PROSITE" id="PS00854">
    <property type="entry name" value="PROTEASOME_BETA_1"/>
    <property type="match status" value="1"/>
</dbReference>
<evidence type="ECO:0000313" key="5">
    <source>
        <dbReference type="EMBL" id="EDO40407.1"/>
    </source>
</evidence>
<organism evidence="5 6">
    <name type="scientific">Nematostella vectensis</name>
    <name type="common">Starlet sea anemone</name>
    <dbReference type="NCBI Taxonomy" id="45351"/>
    <lineage>
        <taxon>Eukaryota</taxon>
        <taxon>Metazoa</taxon>
        <taxon>Cnidaria</taxon>
        <taxon>Anthozoa</taxon>
        <taxon>Hexacorallia</taxon>
        <taxon>Actiniaria</taxon>
        <taxon>Edwardsiidae</taxon>
        <taxon>Nematostella</taxon>
    </lineage>
</organism>
<dbReference type="FunFam" id="3.60.20.10:FF:000014">
    <property type="entry name" value="Proteasome subunit beta type-7"/>
    <property type="match status" value="1"/>
</dbReference>
<evidence type="ECO:0000256" key="4">
    <source>
        <dbReference type="PIRNR" id="PIRNR001213"/>
    </source>
</evidence>
<reference evidence="5 6" key="1">
    <citation type="journal article" date="2007" name="Science">
        <title>Sea anemone genome reveals ancestral eumetazoan gene repertoire and genomic organization.</title>
        <authorList>
            <person name="Putnam N.H."/>
            <person name="Srivastava M."/>
            <person name="Hellsten U."/>
            <person name="Dirks B."/>
            <person name="Chapman J."/>
            <person name="Salamov A."/>
            <person name="Terry A."/>
            <person name="Shapiro H."/>
            <person name="Lindquist E."/>
            <person name="Kapitonov V.V."/>
            <person name="Jurka J."/>
            <person name="Genikhovich G."/>
            <person name="Grigoriev I.V."/>
            <person name="Lucas S.M."/>
            <person name="Steele R.E."/>
            <person name="Finnerty J.R."/>
            <person name="Technau U."/>
            <person name="Martindale M.Q."/>
            <person name="Rokhsar D.S."/>
        </authorList>
    </citation>
    <scope>NUCLEOTIDE SEQUENCE [LARGE SCALE GENOMIC DNA]</scope>
    <source>
        <strain evidence="6">CH2 X CH6</strain>
    </source>
</reference>
<dbReference type="InterPro" id="IPR016050">
    <property type="entry name" value="Proteasome_bsu_CS"/>
</dbReference>
<dbReference type="GO" id="GO:0043161">
    <property type="term" value="P:proteasome-mediated ubiquitin-dependent protein catabolic process"/>
    <property type="evidence" value="ECO:0000318"/>
    <property type="project" value="GO_Central"/>
</dbReference>
<dbReference type="Gene3D" id="3.60.20.10">
    <property type="entry name" value="Glutamine Phosphoribosylpyrophosphate, subunit 1, domain 1"/>
    <property type="match status" value="1"/>
</dbReference>
<keyword evidence="3 4" id="KW-0539">Nucleus</keyword>
<dbReference type="InParanoid" id="A7S7D6"/>
<dbReference type="PROSITE" id="PS51476">
    <property type="entry name" value="PROTEASOME_BETA_2"/>
    <property type="match status" value="1"/>
</dbReference>
<dbReference type="InterPro" id="IPR001353">
    <property type="entry name" value="Proteasome_sua/b"/>
</dbReference>
<evidence type="ECO:0000256" key="2">
    <source>
        <dbReference type="ARBA" id="ARBA00022942"/>
    </source>
</evidence>
<protein>
    <recommendedName>
        <fullName evidence="4">Proteasome subunit beta</fullName>
    </recommendedName>
</protein>
<dbReference type="InterPro" id="IPR016295">
    <property type="entry name" value="Proteasome_beta4"/>
</dbReference>
<dbReference type="SUPFAM" id="SSF56235">
    <property type="entry name" value="N-terminal nucleophile aminohydrolases (Ntn hydrolases)"/>
    <property type="match status" value="1"/>
</dbReference>
<dbReference type="PANTHER" id="PTHR32194">
    <property type="entry name" value="METALLOPROTEASE TLDD"/>
    <property type="match status" value="1"/>
</dbReference>
<gene>
    <name evidence="5" type="ORF">NEMVEDRAFT_v1g167347</name>
</gene>
<dbReference type="HOGENOM" id="CLU_072435_2_0_1"/>
<dbReference type="KEGG" id="nve:5512088"/>
<accession>A7S7D6</accession>
<name>A7S7D6_NEMVE</name>
<dbReference type="GO" id="GO:0019774">
    <property type="term" value="C:proteasome core complex, beta-subunit complex"/>
    <property type="evidence" value="ECO:0000318"/>
    <property type="project" value="GO_Central"/>
</dbReference>
<dbReference type="PANTHER" id="PTHR32194:SF6">
    <property type="entry name" value="PROTEASOME SUBUNIT BETA"/>
    <property type="match status" value="1"/>
</dbReference>
<comment type="subcellular location">
    <subcellularLocation>
        <location evidence="4">Cytoplasm</location>
    </subcellularLocation>
    <subcellularLocation>
        <location evidence="4">Nucleus</location>
    </subcellularLocation>
</comment>
<dbReference type="OrthoDB" id="7854943at2759"/>
<dbReference type="AlphaFoldDB" id="A7S7D6"/>
<dbReference type="InterPro" id="IPR023333">
    <property type="entry name" value="Proteasome_suB-type"/>
</dbReference>
<dbReference type="STRING" id="45351.A7S7D6"/>
<dbReference type="Proteomes" id="UP000001593">
    <property type="component" value="Unassembled WGS sequence"/>
</dbReference>
<sequence length="262" mass="29033">MAAYHSCSLSNFDGPLWSNGPSPGGFYHFPGGQSHSHVEPVKRTMYPTTTGTSVLGIKFNGGVLMAADTLGSYGSLARYRNISRLMRVNENTIIGAAGDYADFQYIKSVLEQKVIDDACLADGHGYTPKSIFSWLTRTMYYRRTKFDPLWNQIIVGGIEKGESFLGFVDKIGIAYEAPTLASGFGAYLAQPLLRDAYEKNPNMSEEEARKLLVECLKVLFYRDGRSLNRFEIAVITKDGTKVEEAQSADTNWSIAPMVKGYE</sequence>
<keyword evidence="6" id="KW-1185">Reference proteome</keyword>
<dbReference type="InterPro" id="IPR029055">
    <property type="entry name" value="Ntn_hydrolases_N"/>
</dbReference>
<keyword evidence="1 4" id="KW-0963">Cytoplasm</keyword>
<proteinExistence type="inferred from homology"/>